<proteinExistence type="predicted"/>
<evidence type="ECO:0000313" key="5">
    <source>
        <dbReference type="Proteomes" id="UP000075903"/>
    </source>
</evidence>
<evidence type="ECO:0000313" key="4">
    <source>
        <dbReference type="EnsemblMetazoa" id="AMEM003556-PA"/>
    </source>
</evidence>
<feature type="compositionally biased region" description="Polar residues" evidence="1">
    <location>
        <begin position="87"/>
        <end position="96"/>
    </location>
</feature>
<feature type="compositionally biased region" description="Basic and acidic residues" evidence="1">
    <location>
        <begin position="140"/>
        <end position="150"/>
    </location>
</feature>
<dbReference type="Pfam" id="PF01607">
    <property type="entry name" value="CBM_14"/>
    <property type="match status" value="1"/>
</dbReference>
<dbReference type="Proteomes" id="UP000075903">
    <property type="component" value="Unassembled WGS sequence"/>
</dbReference>
<accession>A0A182UTW0</accession>
<dbReference type="VEuPathDB" id="VectorBase:AMEM003556"/>
<feature type="compositionally biased region" description="Basic and acidic residues" evidence="1">
    <location>
        <begin position="203"/>
        <end position="215"/>
    </location>
</feature>
<reference evidence="4" key="1">
    <citation type="submission" date="2020-05" db="UniProtKB">
        <authorList>
            <consortium name="EnsemblMetazoa"/>
        </authorList>
    </citation>
    <scope>IDENTIFICATION</scope>
    <source>
        <strain evidence="4">MAF</strain>
    </source>
</reference>
<sequence>MTTTRIKVGIVFIALYLLQRCGATNVTTTTMVTKNEEANETNAQEESTDELIASSKVNSSDSNGEQISETDVVADAPGSIAEEQQPEETLNPNRTETQQATADADESATETAATQQESLTNYAKGVTAEEYPSPTSPQPERGDSEHKESDTELQEDPFNDYQPEQTFIQLLADDFVFDEAPKDDAYFPSQTTDLYEEPAQDNHPTEDTNWEHSSRDSILTTTTFKPYFIPEDDEPKPPRCPFSPKALVTSDPSKEHARTDDRHPETYFMQEPYFYGLDPFCLTRHHVFIPALPLMLPQWCFVPDTPDFLCPRYDLGFHIAFPHETHRDMYYRCTYGQAELRKCPNLHVWDDERKICTLVMDFSLYSQMEHQPRHSLYDPQAAQYHCQQCRRNFLLPQDVDPSAQCSDRMLLACNTDGTLTVYECPGFYHHDRQIQLRWYADLERCDYPADGEGPWQRR</sequence>
<keyword evidence="2" id="KW-0732">Signal</keyword>
<feature type="region of interest" description="Disordered" evidence="1">
    <location>
        <begin position="228"/>
        <end position="262"/>
    </location>
</feature>
<dbReference type="InterPro" id="IPR036508">
    <property type="entry name" value="Chitin-bd_dom_sf"/>
</dbReference>
<dbReference type="AlphaFoldDB" id="A0A182UTW0"/>
<evidence type="ECO:0000256" key="2">
    <source>
        <dbReference type="SAM" id="SignalP"/>
    </source>
</evidence>
<name>A0A182UTW0_ANOME</name>
<feature type="region of interest" description="Disordered" evidence="1">
    <location>
        <begin position="35"/>
        <end position="158"/>
    </location>
</feature>
<dbReference type="GO" id="GO:0005576">
    <property type="term" value="C:extracellular region"/>
    <property type="evidence" value="ECO:0007669"/>
    <property type="project" value="InterPro"/>
</dbReference>
<evidence type="ECO:0000259" key="3">
    <source>
        <dbReference type="PROSITE" id="PS50940"/>
    </source>
</evidence>
<protein>
    <recommendedName>
        <fullName evidence="3">Chitin-binding type-2 domain-containing protein</fullName>
    </recommendedName>
</protein>
<feature type="signal peptide" evidence="2">
    <location>
        <begin position="1"/>
        <end position="23"/>
    </location>
</feature>
<feature type="region of interest" description="Disordered" evidence="1">
    <location>
        <begin position="195"/>
        <end position="215"/>
    </location>
</feature>
<organism evidence="4 5">
    <name type="scientific">Anopheles merus</name>
    <name type="common">Mosquito</name>
    <dbReference type="NCBI Taxonomy" id="30066"/>
    <lineage>
        <taxon>Eukaryota</taxon>
        <taxon>Metazoa</taxon>
        <taxon>Ecdysozoa</taxon>
        <taxon>Arthropoda</taxon>
        <taxon>Hexapoda</taxon>
        <taxon>Insecta</taxon>
        <taxon>Pterygota</taxon>
        <taxon>Neoptera</taxon>
        <taxon>Endopterygota</taxon>
        <taxon>Diptera</taxon>
        <taxon>Nematocera</taxon>
        <taxon>Culicoidea</taxon>
        <taxon>Culicidae</taxon>
        <taxon>Anophelinae</taxon>
        <taxon>Anopheles</taxon>
    </lineage>
</organism>
<dbReference type="SUPFAM" id="SSF57625">
    <property type="entry name" value="Invertebrate chitin-binding proteins"/>
    <property type="match status" value="1"/>
</dbReference>
<dbReference type="GO" id="GO:0008061">
    <property type="term" value="F:chitin binding"/>
    <property type="evidence" value="ECO:0007669"/>
    <property type="project" value="InterPro"/>
</dbReference>
<feature type="compositionally biased region" description="Polar residues" evidence="1">
    <location>
        <begin position="55"/>
        <end position="69"/>
    </location>
</feature>
<keyword evidence="5" id="KW-1185">Reference proteome</keyword>
<evidence type="ECO:0000256" key="1">
    <source>
        <dbReference type="SAM" id="MobiDB-lite"/>
    </source>
</evidence>
<feature type="compositionally biased region" description="Basic and acidic residues" evidence="1">
    <location>
        <begin position="252"/>
        <end position="262"/>
    </location>
</feature>
<dbReference type="Gene3D" id="2.170.140.10">
    <property type="entry name" value="Chitin binding domain"/>
    <property type="match status" value="1"/>
</dbReference>
<feature type="chain" id="PRO_5008138608" description="Chitin-binding type-2 domain-containing protein" evidence="2">
    <location>
        <begin position="24"/>
        <end position="458"/>
    </location>
</feature>
<dbReference type="EnsemblMetazoa" id="AMEM003556-RA">
    <property type="protein sequence ID" value="AMEM003556-PA"/>
    <property type="gene ID" value="AMEM003556"/>
</dbReference>
<feature type="compositionally biased region" description="Low complexity" evidence="1">
    <location>
        <begin position="109"/>
        <end position="118"/>
    </location>
</feature>
<dbReference type="InterPro" id="IPR002557">
    <property type="entry name" value="Chitin-bd_dom"/>
</dbReference>
<dbReference type="PROSITE" id="PS50940">
    <property type="entry name" value="CHIT_BIND_II"/>
    <property type="match status" value="1"/>
</dbReference>
<feature type="domain" description="Chitin-binding type-2" evidence="3">
    <location>
        <begin position="307"/>
        <end position="356"/>
    </location>
</feature>